<evidence type="ECO:0000313" key="1">
    <source>
        <dbReference type="EMBL" id="SDZ18766.1"/>
    </source>
</evidence>
<dbReference type="RefSeq" id="WP_093315314.1">
    <property type="nucleotide sequence ID" value="NZ_FNPV01000011.1"/>
</dbReference>
<accession>A0A1H3QZI4</accession>
<dbReference type="AlphaFoldDB" id="A0A1H3QZI4"/>
<proteinExistence type="predicted"/>
<name>A0A1H3QZI4_9FIRM</name>
<dbReference type="Proteomes" id="UP000199230">
    <property type="component" value="Unassembled WGS sequence"/>
</dbReference>
<dbReference type="EMBL" id="FNPV01000011">
    <property type="protein sequence ID" value="SDZ18766.1"/>
    <property type="molecule type" value="Genomic_DNA"/>
</dbReference>
<evidence type="ECO:0000313" key="2">
    <source>
        <dbReference type="Proteomes" id="UP000199230"/>
    </source>
</evidence>
<protein>
    <submittedName>
        <fullName evidence="1">Uncharacterized protein</fullName>
    </submittedName>
</protein>
<keyword evidence="2" id="KW-1185">Reference proteome</keyword>
<sequence>MANQGIRVIAMPDEYTIYVNSGSENKLLKKGHVLMVVETGYELFDTDGKSLGNAMRVKEEVEVVQVYPKYSVCRKRDLDALSFNKHFSLDSKSSYSKLNLNKDSIQPAFSGEVSPIEIGDLVIIK</sequence>
<reference evidence="1 2" key="1">
    <citation type="submission" date="2016-10" db="EMBL/GenBank/DDBJ databases">
        <authorList>
            <person name="de Groot N.N."/>
        </authorList>
    </citation>
    <scope>NUCLEOTIDE SEQUENCE [LARGE SCALE GENOMIC DNA]</scope>
    <source>
        <strain evidence="1 2">APO</strain>
    </source>
</reference>
<organism evidence="1 2">
    <name type="scientific">Tindallia californiensis</name>
    <dbReference type="NCBI Taxonomy" id="159292"/>
    <lineage>
        <taxon>Bacteria</taxon>
        <taxon>Bacillati</taxon>
        <taxon>Bacillota</taxon>
        <taxon>Clostridia</taxon>
        <taxon>Peptostreptococcales</taxon>
        <taxon>Tindalliaceae</taxon>
        <taxon>Tindallia</taxon>
    </lineage>
</organism>
<dbReference type="OrthoDB" id="2339982at2"/>
<gene>
    <name evidence="1" type="ORF">SAMN05192546_11145</name>
</gene>